<gene>
    <name evidence="4" type="ORF">PUN28_000304</name>
</gene>
<accession>A0AAW2GYT2</accession>
<dbReference type="GO" id="GO:0008270">
    <property type="term" value="F:zinc ion binding"/>
    <property type="evidence" value="ECO:0007669"/>
    <property type="project" value="UniProtKB-KW"/>
</dbReference>
<feature type="region of interest" description="Disordered" evidence="2">
    <location>
        <begin position="1"/>
        <end position="33"/>
    </location>
</feature>
<feature type="compositionally biased region" description="Polar residues" evidence="2">
    <location>
        <begin position="19"/>
        <end position="28"/>
    </location>
</feature>
<dbReference type="PROSITE" id="PS50157">
    <property type="entry name" value="ZINC_FINGER_C2H2_2"/>
    <property type="match status" value="1"/>
</dbReference>
<dbReference type="InterPro" id="IPR036236">
    <property type="entry name" value="Znf_C2H2_sf"/>
</dbReference>
<dbReference type="Proteomes" id="UP001430953">
    <property type="component" value="Unassembled WGS sequence"/>
</dbReference>
<dbReference type="InterPro" id="IPR013087">
    <property type="entry name" value="Znf_C2H2_type"/>
</dbReference>
<evidence type="ECO:0000313" key="5">
    <source>
        <dbReference type="Proteomes" id="UP001430953"/>
    </source>
</evidence>
<dbReference type="SMART" id="SM00355">
    <property type="entry name" value="ZnF_C2H2"/>
    <property type="match status" value="2"/>
</dbReference>
<dbReference type="AlphaFoldDB" id="A0AAW2GYT2"/>
<dbReference type="Pfam" id="PF00096">
    <property type="entry name" value="zf-C2H2"/>
    <property type="match status" value="2"/>
</dbReference>
<comment type="caution">
    <text evidence="4">The sequence shown here is derived from an EMBL/GenBank/DDBJ whole genome shotgun (WGS) entry which is preliminary data.</text>
</comment>
<dbReference type="Gene3D" id="3.30.160.60">
    <property type="entry name" value="Classic Zinc Finger"/>
    <property type="match status" value="1"/>
</dbReference>
<keyword evidence="5" id="KW-1185">Reference proteome</keyword>
<keyword evidence="1" id="KW-0479">Metal-binding</keyword>
<dbReference type="SUPFAM" id="SSF57667">
    <property type="entry name" value="beta-beta-alpha zinc fingers"/>
    <property type="match status" value="1"/>
</dbReference>
<reference evidence="4 5" key="1">
    <citation type="submission" date="2023-03" db="EMBL/GenBank/DDBJ databases">
        <title>High recombination rates correlate with genetic variation in Cardiocondyla obscurior ants.</title>
        <authorList>
            <person name="Errbii M."/>
        </authorList>
    </citation>
    <scope>NUCLEOTIDE SEQUENCE [LARGE SCALE GENOMIC DNA]</scope>
    <source>
        <strain evidence="4">Alpha-2009</strain>
        <tissue evidence="4">Whole body</tissue>
    </source>
</reference>
<organism evidence="4 5">
    <name type="scientific">Cardiocondyla obscurior</name>
    <dbReference type="NCBI Taxonomy" id="286306"/>
    <lineage>
        <taxon>Eukaryota</taxon>
        <taxon>Metazoa</taxon>
        <taxon>Ecdysozoa</taxon>
        <taxon>Arthropoda</taxon>
        <taxon>Hexapoda</taxon>
        <taxon>Insecta</taxon>
        <taxon>Pterygota</taxon>
        <taxon>Neoptera</taxon>
        <taxon>Endopterygota</taxon>
        <taxon>Hymenoptera</taxon>
        <taxon>Apocrita</taxon>
        <taxon>Aculeata</taxon>
        <taxon>Formicoidea</taxon>
        <taxon>Formicidae</taxon>
        <taxon>Myrmicinae</taxon>
        <taxon>Cardiocondyla</taxon>
    </lineage>
</organism>
<keyword evidence="1" id="KW-0863">Zinc-finger</keyword>
<feature type="compositionally biased region" description="Polar residues" evidence="2">
    <location>
        <begin position="1"/>
        <end position="12"/>
    </location>
</feature>
<dbReference type="PROSITE" id="PS00028">
    <property type="entry name" value="ZINC_FINGER_C2H2_1"/>
    <property type="match status" value="1"/>
</dbReference>
<feature type="domain" description="C2H2-type" evidence="3">
    <location>
        <begin position="65"/>
        <end position="87"/>
    </location>
</feature>
<evidence type="ECO:0000259" key="3">
    <source>
        <dbReference type="PROSITE" id="PS50157"/>
    </source>
</evidence>
<name>A0AAW2GYT2_9HYME</name>
<dbReference type="EMBL" id="JADYXP020000001">
    <property type="protein sequence ID" value="KAL0132460.1"/>
    <property type="molecule type" value="Genomic_DNA"/>
</dbReference>
<proteinExistence type="predicted"/>
<sequence>MDDSLQVKSSENFVKRLTKNSTKPQKPQKSLKHQEHTCNLCGNKYSTPSSLRRHQLQCGNKEATLHCNFCPKKFYRRDRLKEHLSNHYIRNDPNFSFKRKNPF</sequence>
<evidence type="ECO:0000256" key="1">
    <source>
        <dbReference type="PROSITE-ProRule" id="PRU00042"/>
    </source>
</evidence>
<keyword evidence="1" id="KW-0862">Zinc</keyword>
<evidence type="ECO:0000313" key="4">
    <source>
        <dbReference type="EMBL" id="KAL0132460.1"/>
    </source>
</evidence>
<protein>
    <recommendedName>
        <fullName evidence="3">C2H2-type domain-containing protein</fullName>
    </recommendedName>
</protein>
<evidence type="ECO:0000256" key="2">
    <source>
        <dbReference type="SAM" id="MobiDB-lite"/>
    </source>
</evidence>